<organism evidence="2 3">
    <name type="scientific">Tenuifilum thalassicum</name>
    <dbReference type="NCBI Taxonomy" id="2590900"/>
    <lineage>
        <taxon>Bacteria</taxon>
        <taxon>Pseudomonadati</taxon>
        <taxon>Bacteroidota</taxon>
        <taxon>Bacteroidia</taxon>
        <taxon>Bacteroidales</taxon>
        <taxon>Tenuifilaceae</taxon>
        <taxon>Tenuifilum</taxon>
    </lineage>
</organism>
<feature type="transmembrane region" description="Helical" evidence="1">
    <location>
        <begin position="109"/>
        <end position="126"/>
    </location>
</feature>
<accession>A0A7D4BIN1</accession>
<sequence>MIGKIFDRHGAFLIFFSTLIIYLLGISNYSTIDGWGYAADIVNGTMLFRPHHLLYSATGFVWVRIITYLFPNAEAIFLLKTLNALVASATILVLFKLLVKLNIDKRDAVIMSLFASVCWGFLRFAIENETYVVPTFLSLLASYFYLQARVDKRSILYILSGFFASLACLYHQIMFFWWLALAIPLLSRTNWKKFMVFTLPALIVPATYILIAAIEGVNLSAKSLIQFVLSDYYNGNATIEFSYKIIAIGLINTARTFIQLHGYIGNLLTSTWYWWIPFATTLLFVLLSVKSLATKKITLKLNDDFLRTHFIALLLQIAFAFLAGGNAEFMAMVPILFVIVTSKHKQIRSFFLYSTVALAIWNISFGVLPYKIYNRDSSDLVINSIEKSGNEKVAYLINNAPKVANRIEYYNLKAPIIIRYNEVSSQELLSSIDSLHSQGYTVYTNCINQPNLISRASLVSTTSKKVDFSRFNLYCIDSAQTPSGWVYLNEIEKR</sequence>
<reference evidence="2 3" key="1">
    <citation type="submission" date="2019-07" db="EMBL/GenBank/DDBJ databases">
        <title>Thalassofilum flectens gen. nov., sp. nov., a novel moderate thermophilic anaerobe from a shallow sea hot spring in Kunashir Island (Russia), representing a new family in the order Bacteroidales, and proposal of Thalassofilacea fam. nov.</title>
        <authorList>
            <person name="Kochetkova T.V."/>
            <person name="Podosokorskaya O.A."/>
            <person name="Novikov A."/>
            <person name="Elcheninov A.G."/>
            <person name="Toshchakov S.V."/>
            <person name="Kublanov I.V."/>
        </authorList>
    </citation>
    <scope>NUCLEOTIDE SEQUENCE [LARGE SCALE GENOMIC DNA]</scope>
    <source>
        <strain evidence="2 3">38-H</strain>
    </source>
</reference>
<keyword evidence="1" id="KW-0472">Membrane</keyword>
<name>A0A7D4BIN1_9BACT</name>
<keyword evidence="3" id="KW-1185">Reference proteome</keyword>
<dbReference type="AlphaFoldDB" id="A0A7D4BIN1"/>
<evidence type="ECO:0000256" key="1">
    <source>
        <dbReference type="SAM" id="Phobius"/>
    </source>
</evidence>
<feature type="transmembrane region" description="Helical" evidence="1">
    <location>
        <begin position="154"/>
        <end position="182"/>
    </location>
</feature>
<feature type="transmembrane region" description="Helical" evidence="1">
    <location>
        <begin position="310"/>
        <end position="338"/>
    </location>
</feature>
<feature type="transmembrane region" description="Helical" evidence="1">
    <location>
        <begin position="52"/>
        <end position="70"/>
    </location>
</feature>
<protein>
    <recommendedName>
        <fullName evidence="4">Glycosyltransferase family 39 protein</fullName>
    </recommendedName>
</protein>
<evidence type="ECO:0008006" key="4">
    <source>
        <dbReference type="Google" id="ProtNLM"/>
    </source>
</evidence>
<evidence type="ECO:0000313" key="2">
    <source>
        <dbReference type="EMBL" id="QKG78899.1"/>
    </source>
</evidence>
<dbReference type="Proteomes" id="UP000500961">
    <property type="component" value="Chromosome"/>
</dbReference>
<feature type="transmembrane region" description="Helical" evidence="1">
    <location>
        <begin position="12"/>
        <end position="32"/>
    </location>
</feature>
<dbReference type="EMBL" id="CP041345">
    <property type="protein sequence ID" value="QKG78899.1"/>
    <property type="molecule type" value="Genomic_DNA"/>
</dbReference>
<proteinExistence type="predicted"/>
<feature type="transmembrane region" description="Helical" evidence="1">
    <location>
        <begin position="194"/>
        <end position="214"/>
    </location>
</feature>
<feature type="transmembrane region" description="Helical" evidence="1">
    <location>
        <begin position="131"/>
        <end position="148"/>
    </location>
</feature>
<gene>
    <name evidence="2" type="ORF">FHG85_00985</name>
</gene>
<dbReference type="RefSeq" id="WP_173072414.1">
    <property type="nucleotide sequence ID" value="NZ_CP041345.1"/>
</dbReference>
<evidence type="ECO:0000313" key="3">
    <source>
        <dbReference type="Proteomes" id="UP000500961"/>
    </source>
</evidence>
<feature type="transmembrane region" description="Helical" evidence="1">
    <location>
        <begin position="82"/>
        <end position="103"/>
    </location>
</feature>
<dbReference type="KEGG" id="ttz:FHG85_00985"/>
<feature type="transmembrane region" description="Helical" evidence="1">
    <location>
        <begin position="350"/>
        <end position="370"/>
    </location>
</feature>
<feature type="transmembrane region" description="Helical" evidence="1">
    <location>
        <begin position="272"/>
        <end position="289"/>
    </location>
</feature>
<keyword evidence="1" id="KW-0812">Transmembrane</keyword>
<keyword evidence="1" id="KW-1133">Transmembrane helix</keyword>